<reference evidence="1 2" key="1">
    <citation type="journal article" date="2021" name="BMC Genomics">
        <title>Genome-resolved metagenome and metatranscriptome analyses of thermophilic composting reveal key bacterial players and their metabolic interactions.</title>
        <authorList>
            <person name="Braga L.P.P."/>
            <person name="Pereira R.V."/>
            <person name="Martins L.F."/>
            <person name="Moura L.M.S."/>
            <person name="Sanchez F.B."/>
            <person name="Patane J.S.L."/>
            <person name="da Silva A.M."/>
            <person name="Setubal J.C."/>
        </authorList>
    </citation>
    <scope>NUCLEOTIDE SEQUENCE [LARGE SCALE GENOMIC DNA]</scope>
    <source>
        <strain evidence="1">ZC4RG45</strain>
    </source>
</reference>
<dbReference type="Proteomes" id="UP000249324">
    <property type="component" value="Unassembled WGS sequence"/>
</dbReference>
<proteinExistence type="predicted"/>
<sequence>MLRPLDLDPRVLRARWRSASLAAGWRFPSDWGVPEVDMVCAALTAGGATESVLSALGRARAASGAGLEETLTDLAALHAVLAGSDGDGWVTPDIDATPVRLVRITATAWAEAALDRLANPEVIDPLTGLPTGSYLRTRLAEVYRAAARTGRPVPATHLLIVATVDASAMTGWARLTGMILTADALRKVFDGGETVACLGPSTLAVLTGRDDELPRRMMAARREITARLSRDEQLHGLPPPALRMLRFPPTFAESCAVLSTVGRA</sequence>
<evidence type="ECO:0000313" key="1">
    <source>
        <dbReference type="EMBL" id="MFO7192641.1"/>
    </source>
</evidence>
<comment type="caution">
    <text evidence="1">The sequence shown here is derived from an EMBL/GenBank/DDBJ whole genome shotgun (WGS) entry which is preliminary data.</text>
</comment>
<dbReference type="AlphaFoldDB" id="A0ABD6FH85"/>
<protein>
    <submittedName>
        <fullName evidence="1">GGDEF domain-containing protein</fullName>
    </submittedName>
</protein>
<evidence type="ECO:0000313" key="2">
    <source>
        <dbReference type="Proteomes" id="UP000249324"/>
    </source>
</evidence>
<name>A0ABD6FH85_9PSEU</name>
<organism evidence="1 2">
    <name type="scientific">Thermocrispum agreste</name>
    <dbReference type="NCBI Taxonomy" id="37925"/>
    <lineage>
        <taxon>Bacteria</taxon>
        <taxon>Bacillati</taxon>
        <taxon>Actinomycetota</taxon>
        <taxon>Actinomycetes</taxon>
        <taxon>Pseudonocardiales</taxon>
        <taxon>Pseudonocardiaceae</taxon>
        <taxon>Thermocrispum</taxon>
    </lineage>
</organism>
<accession>A0ABD6FH85</accession>
<dbReference type="EMBL" id="QGUI02000116">
    <property type="protein sequence ID" value="MFO7192641.1"/>
    <property type="molecule type" value="Genomic_DNA"/>
</dbReference>
<gene>
    <name evidence="1" type="ORF">DIU77_010415</name>
</gene>